<accession>X6NNB9</accession>
<evidence type="ECO:0000256" key="2">
    <source>
        <dbReference type="SAM" id="Phobius"/>
    </source>
</evidence>
<feature type="domain" description="Ubiquitin-activating enzyme E1 FCCH" evidence="3">
    <location>
        <begin position="123"/>
        <end position="191"/>
    </location>
</feature>
<dbReference type="InterPro" id="IPR032420">
    <property type="entry name" value="E1_4HB"/>
</dbReference>
<dbReference type="SUPFAM" id="SSF69572">
    <property type="entry name" value="Activating enzymes of the ubiquitin-like proteins"/>
    <property type="match status" value="1"/>
</dbReference>
<dbReference type="Proteomes" id="UP000023152">
    <property type="component" value="Unassembled WGS sequence"/>
</dbReference>
<dbReference type="Pfam" id="PF16190">
    <property type="entry name" value="E1_FCCH"/>
    <property type="match status" value="1"/>
</dbReference>
<comment type="caution">
    <text evidence="5">The sequence shown here is derived from an EMBL/GenBank/DDBJ whole genome shotgun (WGS) entry which is preliminary data.</text>
</comment>
<name>X6NNB9_RETFI</name>
<dbReference type="OMA" id="TINDRTK"/>
<comment type="pathway">
    <text evidence="1">Protein modification.</text>
</comment>
<dbReference type="InterPro" id="IPR032418">
    <property type="entry name" value="E1_FCCH"/>
</dbReference>
<dbReference type="EMBL" id="ASPP01007596">
    <property type="protein sequence ID" value="ETO26862.1"/>
    <property type="molecule type" value="Genomic_DNA"/>
</dbReference>
<gene>
    <name evidence="5" type="ORF">RFI_10272</name>
</gene>
<protein>
    <submittedName>
        <fullName evidence="5">Ubiquitin-like modifier-activating enzyme 1</fullName>
    </submittedName>
</protein>
<dbReference type="Gene3D" id="2.40.30.180">
    <property type="entry name" value="Ubiquitin-activating enzyme E1, FCCH domain"/>
    <property type="match status" value="1"/>
</dbReference>
<dbReference type="Pfam" id="PF16191">
    <property type="entry name" value="E1_4HB"/>
    <property type="match status" value="1"/>
</dbReference>
<evidence type="ECO:0000259" key="3">
    <source>
        <dbReference type="Pfam" id="PF16190"/>
    </source>
</evidence>
<reference evidence="5 6" key="1">
    <citation type="journal article" date="2013" name="Curr. Biol.">
        <title>The Genome of the Foraminiferan Reticulomyxa filosa.</title>
        <authorList>
            <person name="Glockner G."/>
            <person name="Hulsmann N."/>
            <person name="Schleicher M."/>
            <person name="Noegel A.A."/>
            <person name="Eichinger L."/>
            <person name="Gallinger C."/>
            <person name="Pawlowski J."/>
            <person name="Sierra R."/>
            <person name="Euteneuer U."/>
            <person name="Pillet L."/>
            <person name="Moustafa A."/>
            <person name="Platzer M."/>
            <person name="Groth M."/>
            <person name="Szafranski K."/>
            <person name="Schliwa M."/>
        </authorList>
    </citation>
    <scope>NUCLEOTIDE SEQUENCE [LARGE SCALE GENOMIC DNA]</scope>
</reference>
<dbReference type="InterPro" id="IPR042449">
    <property type="entry name" value="Ub-E1_IAD_1"/>
</dbReference>
<evidence type="ECO:0000313" key="5">
    <source>
        <dbReference type="EMBL" id="ETO26862.1"/>
    </source>
</evidence>
<dbReference type="Gene3D" id="3.50.50.80">
    <property type="entry name" value="Ubiquitin-activating enzyme E1, inactive adenylation domain, subdomain 1"/>
    <property type="match status" value="1"/>
</dbReference>
<organism evidence="5 6">
    <name type="scientific">Reticulomyxa filosa</name>
    <dbReference type="NCBI Taxonomy" id="46433"/>
    <lineage>
        <taxon>Eukaryota</taxon>
        <taxon>Sar</taxon>
        <taxon>Rhizaria</taxon>
        <taxon>Retaria</taxon>
        <taxon>Foraminifera</taxon>
        <taxon>Monothalamids</taxon>
        <taxon>Reticulomyxidae</taxon>
        <taxon>Reticulomyxa</taxon>
    </lineage>
</organism>
<evidence type="ECO:0000313" key="6">
    <source>
        <dbReference type="Proteomes" id="UP000023152"/>
    </source>
</evidence>
<feature type="domain" description="Ubiquitin-activating enzyme E1 four-helix bundle" evidence="4">
    <location>
        <begin position="244"/>
        <end position="278"/>
    </location>
</feature>
<dbReference type="InterPro" id="IPR042302">
    <property type="entry name" value="E1_FCCH_sf"/>
</dbReference>
<proteinExistence type="predicted"/>
<keyword evidence="2" id="KW-0472">Membrane</keyword>
<feature type="transmembrane region" description="Helical" evidence="2">
    <location>
        <begin position="88"/>
        <end position="111"/>
    </location>
</feature>
<keyword evidence="2" id="KW-0812">Transmembrane</keyword>
<evidence type="ECO:0000256" key="1">
    <source>
        <dbReference type="ARBA" id="ARBA00043952"/>
    </source>
</evidence>
<dbReference type="InterPro" id="IPR035985">
    <property type="entry name" value="Ubiquitin-activating_enz"/>
</dbReference>
<dbReference type="OrthoDB" id="10252231at2759"/>
<keyword evidence="2" id="KW-1133">Transmembrane helix</keyword>
<dbReference type="FunFam" id="2.40.30.180:FF:000002">
    <property type="entry name" value="Ubiquitin-activating enzyme E1 2"/>
    <property type="match status" value="1"/>
</dbReference>
<dbReference type="AlphaFoldDB" id="X6NNB9"/>
<keyword evidence="6" id="KW-1185">Reference proteome</keyword>
<sequence length="379" mass="43273">MNDLSSQFYLKESDIKNHRTRASACVDQLQELNRHVTVTNIGKELSPRLLQESDFQVVVLVNYPLEDQIKYGSICYELGINSLPPRGWAFLFFFIIHLTTCFFLVPFFFFVENNKNGIHGSASPAVVQVHEDQRHGLETGDWVRFEEIKGMTELNNRDAVQIKFLTPFTFEIDDTSSFSEYKGEGLYFQVKKPKRIAFSRLQDQLKTPSFLMSDFTKDCGQRHIFYQVHNFFFPLCYLIKTKDLSFFALCAFRQKNGRFPHPTSEEDANAVVQKAKEIENAEEGKSSLNEKILFGLARCSSAVINPMAAFLGGVVGQEVLKACTGKFSPIHQILYFDAFEALPSADVPLTQYAPLHCRYDDNIAVFGKDLQEKVLNAKF</sequence>
<dbReference type="GO" id="GO:0008641">
    <property type="term" value="F:ubiquitin-like modifier activating enzyme activity"/>
    <property type="evidence" value="ECO:0007669"/>
    <property type="project" value="InterPro"/>
</dbReference>
<evidence type="ECO:0000259" key="4">
    <source>
        <dbReference type="Pfam" id="PF16191"/>
    </source>
</evidence>
<dbReference type="Gene3D" id="3.40.50.12550">
    <property type="entry name" value="Ubiquitin-activating enzyme E1, inactive adenylation domain, subdomain 2"/>
    <property type="match status" value="1"/>
</dbReference>